<dbReference type="InterPro" id="IPR013525">
    <property type="entry name" value="ABC2_TM"/>
</dbReference>
<comment type="caution">
    <text evidence="9">The sequence shown here is derived from an EMBL/GenBank/DDBJ whole genome shotgun (WGS) entry which is preliminary data.</text>
</comment>
<keyword evidence="10" id="KW-1185">Reference proteome</keyword>
<evidence type="ECO:0008006" key="11">
    <source>
        <dbReference type="Google" id="ProtNLM"/>
    </source>
</evidence>
<evidence type="ECO:0000256" key="4">
    <source>
        <dbReference type="ARBA" id="ARBA00022989"/>
    </source>
</evidence>
<evidence type="ECO:0000256" key="1">
    <source>
        <dbReference type="ARBA" id="ARBA00004141"/>
    </source>
</evidence>
<dbReference type="PANTHER" id="PTHR19241">
    <property type="entry name" value="ATP-BINDING CASSETTE TRANSPORTER"/>
    <property type="match status" value="1"/>
</dbReference>
<evidence type="ECO:0000313" key="10">
    <source>
        <dbReference type="Proteomes" id="UP000479710"/>
    </source>
</evidence>
<feature type="non-terminal residue" evidence="9">
    <location>
        <position position="1"/>
    </location>
</feature>
<keyword evidence="2" id="KW-0813">Transport</keyword>
<proteinExistence type="predicted"/>
<organism evidence="9 10">
    <name type="scientific">Oryza meyeriana var. granulata</name>
    <dbReference type="NCBI Taxonomy" id="110450"/>
    <lineage>
        <taxon>Eukaryota</taxon>
        <taxon>Viridiplantae</taxon>
        <taxon>Streptophyta</taxon>
        <taxon>Embryophyta</taxon>
        <taxon>Tracheophyta</taxon>
        <taxon>Spermatophyta</taxon>
        <taxon>Magnoliopsida</taxon>
        <taxon>Liliopsida</taxon>
        <taxon>Poales</taxon>
        <taxon>Poaceae</taxon>
        <taxon>BOP clade</taxon>
        <taxon>Oryzoideae</taxon>
        <taxon>Oryzeae</taxon>
        <taxon>Oryzinae</taxon>
        <taxon>Oryza</taxon>
        <taxon>Oryza meyeriana</taxon>
    </lineage>
</organism>
<reference evidence="9 10" key="1">
    <citation type="submission" date="2019-11" db="EMBL/GenBank/DDBJ databases">
        <title>Whole genome sequence of Oryza granulata.</title>
        <authorList>
            <person name="Li W."/>
        </authorList>
    </citation>
    <scope>NUCLEOTIDE SEQUENCE [LARGE SCALE GENOMIC DNA]</scope>
    <source>
        <strain evidence="10">cv. Menghai</strain>
        <tissue evidence="9">Leaf</tissue>
    </source>
</reference>
<keyword evidence="5 6" id="KW-0472">Membrane</keyword>
<gene>
    <name evidence="9" type="ORF">E2562_035359</name>
</gene>
<evidence type="ECO:0000259" key="7">
    <source>
        <dbReference type="Pfam" id="PF01061"/>
    </source>
</evidence>
<dbReference type="InterPro" id="IPR013581">
    <property type="entry name" value="PDR_assoc"/>
</dbReference>
<dbReference type="Gene3D" id="3.40.50.300">
    <property type="entry name" value="P-loop containing nucleotide triphosphate hydrolases"/>
    <property type="match status" value="1"/>
</dbReference>
<evidence type="ECO:0000256" key="3">
    <source>
        <dbReference type="ARBA" id="ARBA00022692"/>
    </source>
</evidence>
<comment type="subcellular location">
    <subcellularLocation>
        <location evidence="1">Membrane</location>
        <topology evidence="1">Multi-pass membrane protein</topology>
    </subcellularLocation>
</comment>
<evidence type="ECO:0000313" key="9">
    <source>
        <dbReference type="EMBL" id="KAF0890027.1"/>
    </source>
</evidence>
<dbReference type="GO" id="GO:0140359">
    <property type="term" value="F:ABC-type transporter activity"/>
    <property type="evidence" value="ECO:0007669"/>
    <property type="project" value="InterPro"/>
</dbReference>
<keyword evidence="3 6" id="KW-0812">Transmembrane</keyword>
<dbReference type="Proteomes" id="UP000479710">
    <property type="component" value="Unassembled WGS sequence"/>
</dbReference>
<accession>A0A6G1BQJ3</accession>
<feature type="transmembrane region" description="Helical" evidence="6">
    <location>
        <begin position="57"/>
        <end position="81"/>
    </location>
</feature>
<evidence type="ECO:0000256" key="6">
    <source>
        <dbReference type="SAM" id="Phobius"/>
    </source>
</evidence>
<feature type="domain" description="ABC-2 type transporter transmembrane" evidence="7">
    <location>
        <begin position="225"/>
        <end position="339"/>
    </location>
</feature>
<dbReference type="OrthoDB" id="70398at2759"/>
<sequence length="401" mass="45710">SMPNWLKWGFWLSPLSYAEVGLTGNEFLAPRWQKMTISGVTIGRRILIDRGLDFSGYFYWISVAALIGFILLFNIGFAIGLTIKQSPVTSLAIISLDKTSIFHGRDQEKSKDVKIGMRRMALLFTPLTISFQDVNYYVDAPMEMRTKGNTGKKLQLLHNITRAFQPGVLSALMGVTGAGKTTLLDVLARRKTGGVIEGDIRLGGYSKSIPGVPKIKDNYNPSTWMLEVAMEIPYVLVQPVLYMLTAYPMIGYAWTAAKFFWFFYTMFCTLLYFLYFGMLMVSITPNIEVASIYASMFYRTQHLLFGFVVPLPHIPKWWMWLYYISLMSWTLNVLITTQFGCENDTNILIFGETKPTAEFVREYFGFHQGLLPLSAIVLAAFPVLFNILFSYSISRLDFQKR</sequence>
<keyword evidence="4 6" id="KW-1133">Transmembrane helix</keyword>
<evidence type="ECO:0000256" key="5">
    <source>
        <dbReference type="ARBA" id="ARBA00023136"/>
    </source>
</evidence>
<dbReference type="SUPFAM" id="SSF52540">
    <property type="entry name" value="P-loop containing nucleoside triphosphate hydrolases"/>
    <property type="match status" value="1"/>
</dbReference>
<feature type="transmembrane region" description="Helical" evidence="6">
    <location>
        <begin position="303"/>
        <end position="324"/>
    </location>
</feature>
<feature type="transmembrane region" description="Helical" evidence="6">
    <location>
        <begin position="370"/>
        <end position="391"/>
    </location>
</feature>
<dbReference type="InterPro" id="IPR027417">
    <property type="entry name" value="P-loop_NTPase"/>
</dbReference>
<evidence type="ECO:0000256" key="2">
    <source>
        <dbReference type="ARBA" id="ARBA00022448"/>
    </source>
</evidence>
<dbReference type="Pfam" id="PF01061">
    <property type="entry name" value="ABC2_membrane"/>
    <property type="match status" value="1"/>
</dbReference>
<feature type="transmembrane region" description="Helical" evidence="6">
    <location>
        <begin position="234"/>
        <end position="255"/>
    </location>
</feature>
<protein>
    <recommendedName>
        <fullName evidence="11">ABC transporter domain-containing protein</fullName>
    </recommendedName>
</protein>
<name>A0A6G1BQJ3_9ORYZ</name>
<evidence type="ECO:0000259" key="8">
    <source>
        <dbReference type="Pfam" id="PF08370"/>
    </source>
</evidence>
<dbReference type="EMBL" id="SPHZ02000012">
    <property type="protein sequence ID" value="KAF0890027.1"/>
    <property type="molecule type" value="Genomic_DNA"/>
</dbReference>
<dbReference type="GO" id="GO:0005886">
    <property type="term" value="C:plasma membrane"/>
    <property type="evidence" value="ECO:0007669"/>
    <property type="project" value="UniProtKB-ARBA"/>
</dbReference>
<feature type="transmembrane region" description="Helical" evidence="6">
    <location>
        <begin position="261"/>
        <end position="283"/>
    </location>
</feature>
<dbReference type="Pfam" id="PF08370">
    <property type="entry name" value="PDR_assoc"/>
    <property type="match status" value="1"/>
</dbReference>
<feature type="domain" description="Plant PDR ABC transporter associated" evidence="8">
    <location>
        <begin position="32"/>
        <end position="94"/>
    </location>
</feature>
<dbReference type="AlphaFoldDB" id="A0A6G1BQJ3"/>